<feature type="compositionally biased region" description="Polar residues" evidence="1">
    <location>
        <begin position="70"/>
        <end position="99"/>
    </location>
</feature>
<feature type="compositionally biased region" description="Polar residues" evidence="1">
    <location>
        <begin position="39"/>
        <end position="48"/>
    </location>
</feature>
<comment type="caution">
    <text evidence="2">The sequence shown here is derived from an EMBL/GenBank/DDBJ whole genome shotgun (WGS) entry which is preliminary data.</text>
</comment>
<dbReference type="AlphaFoldDB" id="A0A2N5SKY1"/>
<organism evidence="2 3">
    <name type="scientific">Puccinia coronata f. sp. avenae</name>
    <dbReference type="NCBI Taxonomy" id="200324"/>
    <lineage>
        <taxon>Eukaryota</taxon>
        <taxon>Fungi</taxon>
        <taxon>Dikarya</taxon>
        <taxon>Basidiomycota</taxon>
        <taxon>Pucciniomycotina</taxon>
        <taxon>Pucciniomycetes</taxon>
        <taxon>Pucciniales</taxon>
        <taxon>Pucciniaceae</taxon>
        <taxon>Puccinia</taxon>
    </lineage>
</organism>
<reference evidence="2 3" key="1">
    <citation type="submission" date="2017-11" db="EMBL/GenBank/DDBJ databases">
        <title>De novo assembly and phasing of dikaryotic genomes from two isolates of Puccinia coronata f. sp. avenae, the causal agent of oat crown rust.</title>
        <authorList>
            <person name="Miller M.E."/>
            <person name="Zhang Y."/>
            <person name="Omidvar V."/>
            <person name="Sperschneider J."/>
            <person name="Schwessinger B."/>
            <person name="Raley C."/>
            <person name="Palmer J.M."/>
            <person name="Garnica D."/>
            <person name="Upadhyaya N."/>
            <person name="Rathjen J."/>
            <person name="Taylor J.M."/>
            <person name="Park R.F."/>
            <person name="Dodds P.N."/>
            <person name="Hirsch C.D."/>
            <person name="Kianian S.F."/>
            <person name="Figueroa M."/>
        </authorList>
    </citation>
    <scope>NUCLEOTIDE SEQUENCE [LARGE SCALE GENOMIC DNA]</scope>
    <source>
        <strain evidence="2">12NC29</strain>
    </source>
</reference>
<evidence type="ECO:0000256" key="1">
    <source>
        <dbReference type="SAM" id="MobiDB-lite"/>
    </source>
</evidence>
<dbReference type="OrthoDB" id="2512529at2759"/>
<protein>
    <submittedName>
        <fullName evidence="2">Uncharacterized protein</fullName>
    </submittedName>
</protein>
<evidence type="ECO:0000313" key="3">
    <source>
        <dbReference type="Proteomes" id="UP000235388"/>
    </source>
</evidence>
<dbReference type="Proteomes" id="UP000235388">
    <property type="component" value="Unassembled WGS sequence"/>
</dbReference>
<dbReference type="EMBL" id="PGCJ01000937">
    <property type="protein sequence ID" value="PLW13864.1"/>
    <property type="molecule type" value="Genomic_DNA"/>
</dbReference>
<name>A0A2N5SKY1_9BASI</name>
<proteinExistence type="predicted"/>
<gene>
    <name evidence="2" type="ORF">PCANC_16745</name>
</gene>
<feature type="compositionally biased region" description="Low complexity" evidence="1">
    <location>
        <begin position="1"/>
        <end position="12"/>
    </location>
</feature>
<feature type="region of interest" description="Disordered" evidence="1">
    <location>
        <begin position="1"/>
        <end position="100"/>
    </location>
</feature>
<evidence type="ECO:0000313" key="2">
    <source>
        <dbReference type="EMBL" id="PLW13864.1"/>
    </source>
</evidence>
<accession>A0A2N5SKY1</accession>
<sequence length="253" mass="27429">MSLVLSSDSRASASDDDLPVPPQRGANNTIQRQPPREASPNSQVNSQVGPVRRAHGHTRHGPAPPATGLPRSTANPMRLTSNQARSPAAGSVQNRNPAGTENRAARILSAAMWPPAGIGMEHVDGPINEEFITEVDELFALSGNYSVLGEELAHVPAPRQYVVSVYGLLAVRQAIDRLRQEFLTIPPTITQEVSGALHARNFHYVAVFNDFVKRKIRTLLMSRSLAVYGSEKPRDAPRRVKSMLALVLSPDVG</sequence>
<keyword evidence="3" id="KW-1185">Reference proteome</keyword>